<evidence type="ECO:0000256" key="1">
    <source>
        <dbReference type="ARBA" id="ARBA00007484"/>
    </source>
</evidence>
<evidence type="ECO:0000259" key="8">
    <source>
        <dbReference type="Pfam" id="PF00717"/>
    </source>
</evidence>
<dbReference type="SUPFAM" id="SSF51306">
    <property type="entry name" value="LexA/Signal peptidase"/>
    <property type="match status" value="1"/>
</dbReference>
<dbReference type="Gene3D" id="2.10.109.10">
    <property type="entry name" value="Umud Fragment, subunit A"/>
    <property type="match status" value="1"/>
</dbReference>
<dbReference type="GO" id="GO:0006355">
    <property type="term" value="P:regulation of DNA-templated transcription"/>
    <property type="evidence" value="ECO:0007669"/>
    <property type="project" value="InterPro"/>
</dbReference>
<feature type="domain" description="Peptidase S24/S26A/S26B/S26C" evidence="8">
    <location>
        <begin position="6"/>
        <end position="116"/>
    </location>
</feature>
<dbReference type="PANTHER" id="PTHR33516">
    <property type="entry name" value="LEXA REPRESSOR"/>
    <property type="match status" value="1"/>
</dbReference>
<dbReference type="InterPro" id="IPR015927">
    <property type="entry name" value="Peptidase_S24_S26A/B/C"/>
</dbReference>
<accession>A0A1F5EI38</accession>
<dbReference type="Pfam" id="PF00717">
    <property type="entry name" value="Peptidase_S24"/>
    <property type="match status" value="1"/>
</dbReference>
<keyword evidence="5" id="KW-0234">DNA repair</keyword>
<gene>
    <name evidence="9" type="ORF">A3F08_00890</name>
</gene>
<dbReference type="AlphaFoldDB" id="A0A1F5EI38"/>
<evidence type="ECO:0000256" key="3">
    <source>
        <dbReference type="ARBA" id="ARBA00022801"/>
    </source>
</evidence>
<evidence type="ECO:0000256" key="6">
    <source>
        <dbReference type="ARBA" id="ARBA00023236"/>
    </source>
</evidence>
<evidence type="ECO:0000256" key="4">
    <source>
        <dbReference type="ARBA" id="ARBA00022813"/>
    </source>
</evidence>
<evidence type="ECO:0000256" key="7">
    <source>
        <dbReference type="RuleBase" id="RU003991"/>
    </source>
</evidence>
<keyword evidence="2" id="KW-0227">DNA damage</keyword>
<dbReference type="CDD" id="cd06529">
    <property type="entry name" value="S24_LexA-like"/>
    <property type="match status" value="1"/>
</dbReference>
<keyword evidence="4 7" id="KW-0068">Autocatalytic cleavage</keyword>
<dbReference type="InterPro" id="IPR039418">
    <property type="entry name" value="LexA-like"/>
</dbReference>
<evidence type="ECO:0000256" key="2">
    <source>
        <dbReference type="ARBA" id="ARBA00022763"/>
    </source>
</evidence>
<evidence type="ECO:0000313" key="10">
    <source>
        <dbReference type="Proteomes" id="UP000176451"/>
    </source>
</evidence>
<keyword evidence="3 7" id="KW-0378">Hydrolase</keyword>
<dbReference type="PANTHER" id="PTHR33516:SF2">
    <property type="entry name" value="LEXA REPRESSOR-RELATED"/>
    <property type="match status" value="1"/>
</dbReference>
<organism evidence="9 10">
    <name type="scientific">Candidatus Berkelbacteria bacterium RIFCSPHIGHO2_12_FULL_36_9</name>
    <dbReference type="NCBI Taxonomy" id="1797469"/>
    <lineage>
        <taxon>Bacteria</taxon>
        <taxon>Candidatus Berkelbacteria</taxon>
    </lineage>
</organism>
<dbReference type="InterPro" id="IPR050077">
    <property type="entry name" value="LexA_repressor"/>
</dbReference>
<proteinExistence type="inferred from homology"/>
<comment type="similarity">
    <text evidence="1 7">Belongs to the peptidase S24 family.</text>
</comment>
<dbReference type="GO" id="GO:0016787">
    <property type="term" value="F:hydrolase activity"/>
    <property type="evidence" value="ECO:0007669"/>
    <property type="project" value="UniProtKB-KW"/>
</dbReference>
<dbReference type="PRINTS" id="PR00726">
    <property type="entry name" value="LEXASERPTASE"/>
</dbReference>
<dbReference type="GO" id="GO:0003677">
    <property type="term" value="F:DNA binding"/>
    <property type="evidence" value="ECO:0007669"/>
    <property type="project" value="InterPro"/>
</dbReference>
<name>A0A1F5EI38_9BACT</name>
<evidence type="ECO:0000256" key="5">
    <source>
        <dbReference type="ARBA" id="ARBA00023204"/>
    </source>
</evidence>
<dbReference type="InterPro" id="IPR006197">
    <property type="entry name" value="Peptidase_S24_LexA"/>
</dbReference>
<comment type="caution">
    <text evidence="9">The sequence shown here is derived from an EMBL/GenBank/DDBJ whole genome shotgun (WGS) entry which is preliminary data.</text>
</comment>
<dbReference type="Proteomes" id="UP000176451">
    <property type="component" value="Unassembled WGS sequence"/>
</dbReference>
<dbReference type="STRING" id="1797469.A3F08_00890"/>
<dbReference type="EMBL" id="MEZV01000019">
    <property type="protein sequence ID" value="OGD67099.1"/>
    <property type="molecule type" value="Genomic_DNA"/>
</dbReference>
<keyword evidence="6" id="KW-0742">SOS response</keyword>
<reference evidence="9 10" key="1">
    <citation type="journal article" date="2016" name="Nat. Commun.">
        <title>Thousands of microbial genomes shed light on interconnected biogeochemical processes in an aquifer system.</title>
        <authorList>
            <person name="Anantharaman K."/>
            <person name="Brown C.T."/>
            <person name="Hug L.A."/>
            <person name="Sharon I."/>
            <person name="Castelle C.J."/>
            <person name="Probst A.J."/>
            <person name="Thomas B.C."/>
            <person name="Singh A."/>
            <person name="Wilkins M.J."/>
            <person name="Karaoz U."/>
            <person name="Brodie E.L."/>
            <person name="Williams K.H."/>
            <person name="Hubbard S.S."/>
            <person name="Banfield J.F."/>
        </authorList>
    </citation>
    <scope>NUCLEOTIDE SEQUENCE [LARGE SCALE GENOMIC DNA]</scope>
</reference>
<dbReference type="InterPro" id="IPR036286">
    <property type="entry name" value="LexA/Signal_pep-like_sf"/>
</dbReference>
<dbReference type="GO" id="GO:0006281">
    <property type="term" value="P:DNA repair"/>
    <property type="evidence" value="ECO:0007669"/>
    <property type="project" value="UniProtKB-KW"/>
</dbReference>
<protein>
    <recommendedName>
        <fullName evidence="8">Peptidase S24/S26A/S26B/S26C domain-containing protein</fullName>
    </recommendedName>
</protein>
<sequence length="133" mass="14859">MAGSSYAGAFTETFQLQGQWIQLSNEVKQLSDEVYIIEISGDSMINAGINNGDKLLIKTQIHFKSGDIVVAQTANGTTVKRFIRQNKPPFIFLKPENPNYKHISFTDEVAMQGKVIGKLVSGHWQQLTQGRFL</sequence>
<evidence type="ECO:0000313" key="9">
    <source>
        <dbReference type="EMBL" id="OGD67099.1"/>
    </source>
</evidence>
<dbReference type="GO" id="GO:0009432">
    <property type="term" value="P:SOS response"/>
    <property type="evidence" value="ECO:0007669"/>
    <property type="project" value="UniProtKB-KW"/>
</dbReference>